<dbReference type="PANTHER" id="PTHR42809:SF1">
    <property type="entry name" value="FLAVODOXIN 1"/>
    <property type="match status" value="1"/>
</dbReference>
<dbReference type="PROSITE" id="PS50902">
    <property type="entry name" value="FLAVODOXIN_LIKE"/>
    <property type="match status" value="1"/>
</dbReference>
<evidence type="ECO:0000256" key="7">
    <source>
        <dbReference type="SAM" id="SignalP"/>
    </source>
</evidence>
<dbReference type="GO" id="GO:0009055">
    <property type="term" value="F:electron transfer activity"/>
    <property type="evidence" value="ECO:0007669"/>
    <property type="project" value="InterPro"/>
</dbReference>
<dbReference type="GeneID" id="7202219"/>
<dbReference type="SUPFAM" id="SSF52218">
    <property type="entry name" value="Flavoproteins"/>
    <property type="match status" value="1"/>
</dbReference>
<feature type="domain" description="Flavodoxin-like" evidence="8">
    <location>
        <begin position="40"/>
        <end position="210"/>
    </location>
</feature>
<protein>
    <submittedName>
        <fullName evidence="9">Flavodoxin</fullName>
    </submittedName>
</protein>
<proteinExistence type="inferred from homology"/>
<keyword evidence="7" id="KW-0732">Signal</keyword>
<dbReference type="PROSITE" id="PS00201">
    <property type="entry name" value="FLAVODOXIN"/>
    <property type="match status" value="1"/>
</dbReference>
<dbReference type="RefSeq" id="XP_002181124.1">
    <property type="nucleotide sequence ID" value="XM_002181088.1"/>
</dbReference>
<reference evidence="9 10" key="1">
    <citation type="journal article" date="2008" name="Nature">
        <title>The Phaeodactylum genome reveals the evolutionary history of diatom genomes.</title>
        <authorList>
            <person name="Bowler C."/>
            <person name="Allen A.E."/>
            <person name="Badger J.H."/>
            <person name="Grimwood J."/>
            <person name="Jabbari K."/>
            <person name="Kuo A."/>
            <person name="Maheswari U."/>
            <person name="Martens C."/>
            <person name="Maumus F."/>
            <person name="Otillar R.P."/>
            <person name="Rayko E."/>
            <person name="Salamov A."/>
            <person name="Vandepoele K."/>
            <person name="Beszteri B."/>
            <person name="Gruber A."/>
            <person name="Heijde M."/>
            <person name="Katinka M."/>
            <person name="Mock T."/>
            <person name="Valentin K."/>
            <person name="Verret F."/>
            <person name="Berges J.A."/>
            <person name="Brownlee C."/>
            <person name="Cadoret J.P."/>
            <person name="Chiovitti A."/>
            <person name="Choi C.J."/>
            <person name="Coesel S."/>
            <person name="De Martino A."/>
            <person name="Detter J.C."/>
            <person name="Durkin C."/>
            <person name="Falciatore A."/>
            <person name="Fournet J."/>
            <person name="Haruta M."/>
            <person name="Huysman M.J."/>
            <person name="Jenkins B.D."/>
            <person name="Jiroutova K."/>
            <person name="Jorgensen R.E."/>
            <person name="Joubert Y."/>
            <person name="Kaplan A."/>
            <person name="Kroger N."/>
            <person name="Kroth P.G."/>
            <person name="La Roche J."/>
            <person name="Lindquist E."/>
            <person name="Lommer M."/>
            <person name="Martin-Jezequel V."/>
            <person name="Lopez P.J."/>
            <person name="Lucas S."/>
            <person name="Mangogna M."/>
            <person name="McGinnis K."/>
            <person name="Medlin L.K."/>
            <person name="Montsant A."/>
            <person name="Oudot-Le Secq M.P."/>
            <person name="Napoli C."/>
            <person name="Obornik M."/>
            <person name="Parker M.S."/>
            <person name="Petit J.L."/>
            <person name="Porcel B.M."/>
            <person name="Poulsen N."/>
            <person name="Robison M."/>
            <person name="Rychlewski L."/>
            <person name="Rynearson T.A."/>
            <person name="Schmutz J."/>
            <person name="Shapiro H."/>
            <person name="Siaut M."/>
            <person name="Stanley M."/>
            <person name="Sussman M.R."/>
            <person name="Taylor A.R."/>
            <person name="Vardi A."/>
            <person name="von Dassow P."/>
            <person name="Vyverman W."/>
            <person name="Willis A."/>
            <person name="Wyrwicz L.S."/>
            <person name="Rokhsar D.S."/>
            <person name="Weissenbach J."/>
            <person name="Armbrust E.V."/>
            <person name="Green B.R."/>
            <person name="Van de Peer Y."/>
            <person name="Grigoriev I.V."/>
        </authorList>
    </citation>
    <scope>NUCLEOTIDE SEQUENCE [LARGE SCALE GENOMIC DNA]</scope>
    <source>
        <strain evidence="9 10">CCAP 1055/1</strain>
    </source>
</reference>
<keyword evidence="4" id="KW-0285">Flavoprotein</keyword>
<dbReference type="InterPro" id="IPR050619">
    <property type="entry name" value="Flavodoxin"/>
</dbReference>
<dbReference type="InParanoid" id="B7G203"/>
<evidence type="ECO:0000256" key="2">
    <source>
        <dbReference type="ARBA" id="ARBA00005267"/>
    </source>
</evidence>
<accession>B7G203</accession>
<dbReference type="InterPro" id="IPR029039">
    <property type="entry name" value="Flavoprotein-like_sf"/>
</dbReference>
<dbReference type="InterPro" id="IPR008254">
    <property type="entry name" value="Flavodoxin/NO_synth"/>
</dbReference>
<feature type="chain" id="PRO_5002855628" evidence="7">
    <location>
        <begin position="18"/>
        <end position="324"/>
    </location>
</feature>
<evidence type="ECO:0000259" key="8">
    <source>
        <dbReference type="PROSITE" id="PS50902"/>
    </source>
</evidence>
<gene>
    <name evidence="9" type="ORF">PHATRDRAFT_46972</name>
</gene>
<comment type="cofactor">
    <cofactor evidence="1">
        <name>FMN</name>
        <dbReference type="ChEBI" id="CHEBI:58210"/>
    </cofactor>
</comment>
<dbReference type="PaxDb" id="2850-Phatr13706"/>
<evidence type="ECO:0000313" key="9">
    <source>
        <dbReference type="EMBL" id="EEC47047.1"/>
    </source>
</evidence>
<reference evidence="10" key="2">
    <citation type="submission" date="2008-08" db="EMBL/GenBank/DDBJ databases">
        <authorList>
            <consortium name="Diatom Consortium"/>
            <person name="Grigoriev I."/>
            <person name="Grimwood J."/>
            <person name="Kuo A."/>
            <person name="Otillar R.P."/>
            <person name="Salamov A."/>
            <person name="Detter J.C."/>
            <person name="Lindquist E."/>
            <person name="Shapiro H."/>
            <person name="Lucas S."/>
            <person name="Glavina del Rio T."/>
            <person name="Pitluck S."/>
            <person name="Rokhsar D."/>
            <person name="Bowler C."/>
        </authorList>
    </citation>
    <scope>GENOME REANNOTATION</scope>
    <source>
        <strain evidence="10">CCAP 1055/1</strain>
    </source>
</reference>
<dbReference type="GO" id="GO:0010181">
    <property type="term" value="F:FMN binding"/>
    <property type="evidence" value="ECO:0007669"/>
    <property type="project" value="InterPro"/>
</dbReference>
<dbReference type="PANTHER" id="PTHR42809">
    <property type="entry name" value="FLAVODOXIN 2"/>
    <property type="match status" value="1"/>
</dbReference>
<dbReference type="Pfam" id="PF00258">
    <property type="entry name" value="Flavodoxin_1"/>
    <property type="match status" value="1"/>
</dbReference>
<keyword evidence="5" id="KW-0288">FMN</keyword>
<dbReference type="OMA" id="FISPACE"/>
<keyword evidence="10" id="KW-1185">Reference proteome</keyword>
<keyword evidence="3" id="KW-0813">Transport</keyword>
<dbReference type="Gene3D" id="3.40.50.360">
    <property type="match status" value="1"/>
</dbReference>
<dbReference type="NCBIfam" id="NF006738">
    <property type="entry name" value="PRK09267.1-4"/>
    <property type="match status" value="1"/>
</dbReference>
<evidence type="ECO:0000256" key="4">
    <source>
        <dbReference type="ARBA" id="ARBA00022630"/>
    </source>
</evidence>
<dbReference type="AlphaFoldDB" id="B7G203"/>
<evidence type="ECO:0000256" key="1">
    <source>
        <dbReference type="ARBA" id="ARBA00001917"/>
    </source>
</evidence>
<dbReference type="InterPro" id="IPR001226">
    <property type="entry name" value="Flavodoxin_CS"/>
</dbReference>
<dbReference type="eggNOG" id="ENOG502S6IV">
    <property type="taxonomic scope" value="Eukaryota"/>
</dbReference>
<sequence>MNKISALLAASALGTSASFAPITSFRTSDPRSVSLDMAAVGIFFGTSTGSTEACARQIYKAFGSELAAEPVDVENVDNLVKAFGSHDSLVVGTPTWNTGADTERSGTGWDVLYYNQLAFMKSTLEGKKIAVFGLGDQITYSENYADATGELFDVFDSLGCQMLGLWSREGYAIKASKSIRDGKFCGLLLDEVNQEELTAERIERWVAQLKDEGILGSKKASSLPTISPEITPHPPSTMPPIFNYDADALKGSSMNEEQTETERLIEYRELERNSFEEKERVRSSDDFTPHFNPFTGRTMWTSADGRTSYVTVKDPTSTQSKLSS</sequence>
<dbReference type="OrthoDB" id="528439at2759"/>
<name>B7G203_PHATC</name>
<dbReference type="InterPro" id="IPR010086">
    <property type="entry name" value="Flavodoxin_lc"/>
</dbReference>
<comment type="similarity">
    <text evidence="2">Belongs to the flavodoxin family.</text>
</comment>
<evidence type="ECO:0000256" key="3">
    <source>
        <dbReference type="ARBA" id="ARBA00022448"/>
    </source>
</evidence>
<keyword evidence="6" id="KW-0249">Electron transport</keyword>
<dbReference type="NCBIfam" id="TIGR01752">
    <property type="entry name" value="flav_long"/>
    <property type="match status" value="1"/>
</dbReference>
<dbReference type="STRING" id="556484.B7G203"/>
<feature type="signal peptide" evidence="7">
    <location>
        <begin position="1"/>
        <end position="17"/>
    </location>
</feature>
<evidence type="ECO:0000256" key="6">
    <source>
        <dbReference type="ARBA" id="ARBA00022982"/>
    </source>
</evidence>
<dbReference type="EMBL" id="CM000614">
    <property type="protein sequence ID" value="EEC47047.1"/>
    <property type="molecule type" value="Genomic_DNA"/>
</dbReference>
<evidence type="ECO:0000256" key="5">
    <source>
        <dbReference type="ARBA" id="ARBA00022643"/>
    </source>
</evidence>
<evidence type="ECO:0000313" key="10">
    <source>
        <dbReference type="Proteomes" id="UP000000759"/>
    </source>
</evidence>
<dbReference type="HOGENOM" id="CLU_859110_0_0_1"/>
<dbReference type="KEGG" id="pti:PHATRDRAFT_46972"/>
<dbReference type="Proteomes" id="UP000000759">
    <property type="component" value="Chromosome 12"/>
</dbReference>
<organism evidence="9 10">
    <name type="scientific">Phaeodactylum tricornutum (strain CCAP 1055/1)</name>
    <dbReference type="NCBI Taxonomy" id="556484"/>
    <lineage>
        <taxon>Eukaryota</taxon>
        <taxon>Sar</taxon>
        <taxon>Stramenopiles</taxon>
        <taxon>Ochrophyta</taxon>
        <taxon>Bacillariophyta</taxon>
        <taxon>Bacillariophyceae</taxon>
        <taxon>Bacillariophycidae</taxon>
        <taxon>Naviculales</taxon>
        <taxon>Phaeodactylaceae</taxon>
        <taxon>Phaeodactylum</taxon>
    </lineage>
</organism>